<dbReference type="HOGENOM" id="CLU_215402_0_0_10"/>
<evidence type="ECO:0000313" key="1">
    <source>
        <dbReference type="EMBL" id="EEC97903.1"/>
    </source>
</evidence>
<protein>
    <submittedName>
        <fullName evidence="1">Uncharacterized protein</fullName>
    </submittedName>
</protein>
<accession>B7B6P7</accession>
<organism evidence="1 2">
    <name type="scientific">Parabacteroides johnsonii DSM 18315</name>
    <dbReference type="NCBI Taxonomy" id="537006"/>
    <lineage>
        <taxon>Bacteria</taxon>
        <taxon>Pseudomonadati</taxon>
        <taxon>Bacteroidota</taxon>
        <taxon>Bacteroidia</taxon>
        <taxon>Bacteroidales</taxon>
        <taxon>Tannerellaceae</taxon>
        <taxon>Parabacteroides</taxon>
    </lineage>
</organism>
<dbReference type="AlphaFoldDB" id="B7B6P7"/>
<reference evidence="1 2" key="1">
    <citation type="submission" date="2008-10" db="EMBL/GenBank/DDBJ databases">
        <title>Draft genome sequence of Parabacteroides johnsonii (DSM 18315).</title>
        <authorList>
            <person name="Sudarsanam P."/>
            <person name="Ley R."/>
            <person name="Guruge J."/>
            <person name="Turnbaugh P.J."/>
            <person name="Mahowald M."/>
            <person name="Liep D."/>
            <person name="Gordon J."/>
        </authorList>
    </citation>
    <scope>NUCLEOTIDE SEQUENCE [LARGE SCALE GENOMIC DNA]</scope>
    <source>
        <strain evidence="1 2">DSM 18315</strain>
    </source>
</reference>
<proteinExistence type="predicted"/>
<gene>
    <name evidence="1" type="ORF">PRABACTJOHN_00692</name>
</gene>
<sequence>MDKALYDGQIIVHCQLPIVNFFLLLLPNMILLNNGIAKA</sequence>
<comment type="caution">
    <text evidence="1">The sequence shown here is derived from an EMBL/GenBank/DDBJ whole genome shotgun (WGS) entry which is preliminary data.</text>
</comment>
<dbReference type="EMBL" id="ABYH01000047">
    <property type="protein sequence ID" value="EEC97903.1"/>
    <property type="molecule type" value="Genomic_DNA"/>
</dbReference>
<name>B7B6P7_9BACT</name>
<reference evidence="1 2" key="2">
    <citation type="submission" date="2008-10" db="EMBL/GenBank/DDBJ databases">
        <authorList>
            <person name="Fulton L."/>
            <person name="Clifton S."/>
            <person name="Fulton B."/>
            <person name="Xu J."/>
            <person name="Minx P."/>
            <person name="Pepin K.H."/>
            <person name="Johnson M."/>
            <person name="Bhonagiri V."/>
            <person name="Nash W.E."/>
            <person name="Mardis E.R."/>
            <person name="Wilson R.K."/>
        </authorList>
    </citation>
    <scope>NUCLEOTIDE SEQUENCE [LARGE SCALE GENOMIC DNA]</scope>
    <source>
        <strain evidence="1 2">DSM 18315</strain>
    </source>
</reference>
<dbReference type="Proteomes" id="UP000005510">
    <property type="component" value="Unassembled WGS sequence"/>
</dbReference>
<evidence type="ECO:0000313" key="2">
    <source>
        <dbReference type="Proteomes" id="UP000005510"/>
    </source>
</evidence>